<dbReference type="InterPro" id="IPR050259">
    <property type="entry name" value="SDR"/>
</dbReference>
<evidence type="ECO:0000313" key="2">
    <source>
        <dbReference type="EMBL" id="AEM69752.1"/>
    </source>
</evidence>
<dbReference type="EMBL" id="CP002999">
    <property type="protein sequence ID" value="AEM69752.1"/>
    <property type="molecule type" value="Genomic_DNA"/>
</dbReference>
<reference evidence="2 3" key="2">
    <citation type="journal article" date="2012" name="Stand. Genomic Sci.">
        <title>Complete genome sequence of the facultatively anaerobic, appendaged bacterium Muricauda ruestringensis type strain (B1(T)).</title>
        <authorList>
            <person name="Huntemann M."/>
            <person name="Teshima H."/>
            <person name="Lapidus A."/>
            <person name="Nolan M."/>
            <person name="Lucas S."/>
            <person name="Hammon N."/>
            <person name="Deshpande S."/>
            <person name="Cheng J.F."/>
            <person name="Tapia R."/>
            <person name="Goodwin L.A."/>
            <person name="Pitluck S."/>
            <person name="Liolios K."/>
            <person name="Pagani I."/>
            <person name="Ivanova N."/>
            <person name="Mavromatis K."/>
            <person name="Mikhailova N."/>
            <person name="Pati A."/>
            <person name="Chen A."/>
            <person name="Palaniappan K."/>
            <person name="Land M."/>
            <person name="Hauser L."/>
            <person name="Pan C."/>
            <person name="Brambilla E.M."/>
            <person name="Rohde M."/>
            <person name="Spring S."/>
            <person name="Goker M."/>
            <person name="Detter J.C."/>
            <person name="Bristow J."/>
            <person name="Eisen J.A."/>
            <person name="Markowitz V."/>
            <person name="Hugenholtz P."/>
            <person name="Kyrpides N.C."/>
            <person name="Klenk H.P."/>
            <person name="Woyke T."/>
        </authorList>
    </citation>
    <scope>NUCLEOTIDE SEQUENCE [LARGE SCALE GENOMIC DNA]</scope>
    <source>
        <strain evidence="3">DSM 13258 / LMG 19739 / B1</strain>
    </source>
</reference>
<dbReference type="Pfam" id="PF13561">
    <property type="entry name" value="adh_short_C2"/>
    <property type="match status" value="1"/>
</dbReference>
<dbReference type="EC" id="1.1.1.100" evidence="2"/>
<accession>G2PRV7</accession>
<sequence>MNISLKGKTALVGGSSKGIGEAIARQLAESGASVTLMARSEERMRTIVEEMDTSQGQEHQYLAVDFSDFDAFKAIISKFFKSNTIDILVNNTQGPEAGGALEKKVEDYQKAFDLLFKSVIFTTELALKHMQKNQWGRIINIASISVKEPLNYLALSNTIRAAVVTWAKSLAYDVAKDGITVNSTLTGYFDTDRIAQLNAKKAEKLGISPDEVRANMEKQVPMKRIGTPEEYGYLVAFLASEQAAFITGTNIPIDGGLLKSL</sequence>
<keyword evidence="2" id="KW-0560">Oxidoreductase</keyword>
<dbReference type="CDD" id="cd05344">
    <property type="entry name" value="BKR_like_SDR_like"/>
    <property type="match status" value="1"/>
</dbReference>
<dbReference type="Proteomes" id="UP000008908">
    <property type="component" value="Chromosome"/>
</dbReference>
<keyword evidence="3" id="KW-1185">Reference proteome</keyword>
<dbReference type="AlphaFoldDB" id="G2PRV7"/>
<organism evidence="2 3">
    <name type="scientific">Allomuricauda ruestringensis (strain DSM 13258 / CIP 107369 / LMG 19739 / B1)</name>
    <name type="common">Muricauda ruestringensis</name>
    <dbReference type="NCBI Taxonomy" id="886377"/>
    <lineage>
        <taxon>Bacteria</taxon>
        <taxon>Pseudomonadati</taxon>
        <taxon>Bacteroidota</taxon>
        <taxon>Flavobacteriia</taxon>
        <taxon>Flavobacteriales</taxon>
        <taxon>Flavobacteriaceae</taxon>
        <taxon>Flagellimonas</taxon>
    </lineage>
</organism>
<dbReference type="PANTHER" id="PTHR42879">
    <property type="entry name" value="3-OXOACYL-(ACYL-CARRIER-PROTEIN) REDUCTASE"/>
    <property type="match status" value="1"/>
</dbReference>
<dbReference type="eggNOG" id="COG1028">
    <property type="taxonomic scope" value="Bacteria"/>
</dbReference>
<protein>
    <submittedName>
        <fullName evidence="2">3-oxoacyl-(Acyl-carrier-protein) reductase</fullName>
        <ecNumber evidence="2">1.1.1.100</ecNumber>
    </submittedName>
</protein>
<dbReference type="FunFam" id="3.40.50.720:FF:000084">
    <property type="entry name" value="Short-chain dehydrogenase reductase"/>
    <property type="match status" value="1"/>
</dbReference>
<dbReference type="SUPFAM" id="SSF51735">
    <property type="entry name" value="NAD(P)-binding Rossmann-fold domains"/>
    <property type="match status" value="1"/>
</dbReference>
<dbReference type="InterPro" id="IPR036291">
    <property type="entry name" value="NAD(P)-bd_dom_sf"/>
</dbReference>
<dbReference type="InterPro" id="IPR002347">
    <property type="entry name" value="SDR_fam"/>
</dbReference>
<dbReference type="OrthoDB" id="9804774at2"/>
<dbReference type="RefSeq" id="WP_014032034.1">
    <property type="nucleotide sequence ID" value="NC_015945.1"/>
</dbReference>
<reference evidence="3" key="1">
    <citation type="submission" date="2011-08" db="EMBL/GenBank/DDBJ databases">
        <title>The complete genome of Muricauda ruestringensis DSM 13258.</title>
        <authorList>
            <person name="Lucas S."/>
            <person name="Han J."/>
            <person name="Lapidus A."/>
            <person name="Bruce D."/>
            <person name="Goodwin L."/>
            <person name="Pitluck S."/>
            <person name="Peters L."/>
            <person name="Kyrpides N."/>
            <person name="Mavromatis K."/>
            <person name="Ivanova N."/>
            <person name="Ovchinnikova G."/>
            <person name="Teshima H."/>
            <person name="Detter J.C."/>
            <person name="Tapia R."/>
            <person name="Han C."/>
            <person name="Land M."/>
            <person name="Hauser L."/>
            <person name="Markowitz V."/>
            <person name="Cheng J.-F."/>
            <person name="Hugenholtz P."/>
            <person name="Woyke T."/>
            <person name="Wu D."/>
            <person name="Spring S."/>
            <person name="Schroeder M."/>
            <person name="Brambilla E."/>
            <person name="Klenk H.-P."/>
            <person name="Eisen J.A."/>
        </authorList>
    </citation>
    <scope>NUCLEOTIDE SEQUENCE [LARGE SCALE GENOMIC DNA]</scope>
    <source>
        <strain evidence="3">DSM 13258 / LMG 19739 / B1</strain>
    </source>
</reference>
<proteinExistence type="inferred from homology"/>
<dbReference type="Gene3D" id="3.40.50.720">
    <property type="entry name" value="NAD(P)-binding Rossmann-like Domain"/>
    <property type="match status" value="1"/>
</dbReference>
<dbReference type="PANTHER" id="PTHR42879:SF6">
    <property type="entry name" value="NADPH-DEPENDENT REDUCTASE BACG"/>
    <property type="match status" value="1"/>
</dbReference>
<dbReference type="KEGG" id="mrs:Murru_0702"/>
<gene>
    <name evidence="2" type="ordered locus">Murru_0702</name>
</gene>
<dbReference type="STRING" id="886377.Murru_0702"/>
<evidence type="ECO:0000256" key="1">
    <source>
        <dbReference type="ARBA" id="ARBA00006484"/>
    </source>
</evidence>
<name>G2PRV7_ALLRU</name>
<evidence type="ECO:0000313" key="3">
    <source>
        <dbReference type="Proteomes" id="UP000008908"/>
    </source>
</evidence>
<dbReference type="HOGENOM" id="CLU_010194_1_2_10"/>
<dbReference type="PRINTS" id="PR00081">
    <property type="entry name" value="GDHRDH"/>
</dbReference>
<comment type="similarity">
    <text evidence="1">Belongs to the short-chain dehydrogenases/reductases (SDR) family.</text>
</comment>
<dbReference type="GO" id="GO:0004316">
    <property type="term" value="F:3-oxoacyl-[acyl-carrier-protein] reductase (NADPH) activity"/>
    <property type="evidence" value="ECO:0007669"/>
    <property type="project" value="UniProtKB-EC"/>
</dbReference>